<evidence type="ECO:0000313" key="1">
    <source>
        <dbReference type="EMBL" id="MDY0884801.1"/>
    </source>
</evidence>
<gene>
    <name evidence="1" type="ORF">SMD27_18300</name>
</gene>
<dbReference type="EMBL" id="JAXCLW010000006">
    <property type="protein sequence ID" value="MDY0884801.1"/>
    <property type="molecule type" value="Genomic_DNA"/>
</dbReference>
<name>A0ABU5EF01_9PROT</name>
<sequence>MPVSAIPSIRAKAARQEQLARSFVSRKSAAPSQVRGAGQGFRNIAILAAVFVAAAAQQIAQPFRAVPKEDHSMIQQARSAPPVTAAALDTAQHNTVAENTAHATADVTGSWLSPDGYIRLDLLPDGRYEESWGKRNNAYAGRYAVLNASLLHFSDESGFDVHGTIDDGVLRIDAYEFRRGQ</sequence>
<dbReference type="Proteomes" id="UP001279642">
    <property type="component" value="Unassembled WGS sequence"/>
</dbReference>
<dbReference type="Gene3D" id="2.40.128.290">
    <property type="entry name" value="Uncharacterised protein Atu4866, PF11512"/>
    <property type="match status" value="1"/>
</dbReference>
<evidence type="ECO:0000313" key="2">
    <source>
        <dbReference type="Proteomes" id="UP001279642"/>
    </source>
</evidence>
<comment type="caution">
    <text evidence="1">The sequence shown here is derived from an EMBL/GenBank/DDBJ whole genome shotgun (WGS) entry which is preliminary data.</text>
</comment>
<accession>A0ABU5EF01</accession>
<protein>
    <submittedName>
        <fullName evidence="1">Atu4866 domain-containing protein</fullName>
    </submittedName>
</protein>
<organism evidence="1 2">
    <name type="scientific">Dongia soli</name>
    <dbReference type="NCBI Taxonomy" id="600628"/>
    <lineage>
        <taxon>Bacteria</taxon>
        <taxon>Pseudomonadati</taxon>
        <taxon>Pseudomonadota</taxon>
        <taxon>Alphaproteobacteria</taxon>
        <taxon>Rhodospirillales</taxon>
        <taxon>Dongiaceae</taxon>
        <taxon>Dongia</taxon>
    </lineage>
</organism>
<dbReference type="InterPro" id="IPR020955">
    <property type="entry name" value="Uncharacterised_Atu4866"/>
</dbReference>
<keyword evidence="2" id="KW-1185">Reference proteome</keyword>
<dbReference type="RefSeq" id="WP_320509875.1">
    <property type="nucleotide sequence ID" value="NZ_JAXCLW010000006.1"/>
</dbReference>
<proteinExistence type="predicted"/>
<reference evidence="1 2" key="1">
    <citation type="journal article" date="2016" name="Antonie Van Leeuwenhoek">
        <title>Dongia soli sp. nov., isolated from soil from Dokdo, Korea.</title>
        <authorList>
            <person name="Kim D.U."/>
            <person name="Lee H."/>
            <person name="Kim H."/>
            <person name="Kim S.G."/>
            <person name="Ka J.O."/>
        </authorList>
    </citation>
    <scope>NUCLEOTIDE SEQUENCE [LARGE SCALE GENOMIC DNA]</scope>
    <source>
        <strain evidence="1 2">D78</strain>
    </source>
</reference>
<dbReference type="Pfam" id="PF11512">
    <property type="entry name" value="Atu4866"/>
    <property type="match status" value="1"/>
</dbReference>
<dbReference type="InterPro" id="IPR038646">
    <property type="entry name" value="Atu4866-like_sf"/>
</dbReference>